<reference evidence="1" key="1">
    <citation type="journal article" date="2020" name="Stud. Mycol.">
        <title>101 Dothideomycetes genomes: a test case for predicting lifestyles and emergence of pathogens.</title>
        <authorList>
            <person name="Haridas S."/>
            <person name="Albert R."/>
            <person name="Binder M."/>
            <person name="Bloem J."/>
            <person name="Labutti K."/>
            <person name="Salamov A."/>
            <person name="Andreopoulos B."/>
            <person name="Baker S."/>
            <person name="Barry K."/>
            <person name="Bills G."/>
            <person name="Bluhm B."/>
            <person name="Cannon C."/>
            <person name="Castanera R."/>
            <person name="Culley D."/>
            <person name="Daum C."/>
            <person name="Ezra D."/>
            <person name="Gonzalez J."/>
            <person name="Henrissat B."/>
            <person name="Kuo A."/>
            <person name="Liang C."/>
            <person name="Lipzen A."/>
            <person name="Lutzoni F."/>
            <person name="Magnuson J."/>
            <person name="Mondo S."/>
            <person name="Nolan M."/>
            <person name="Ohm R."/>
            <person name="Pangilinan J."/>
            <person name="Park H.-J."/>
            <person name="Ramirez L."/>
            <person name="Alfaro M."/>
            <person name="Sun H."/>
            <person name="Tritt A."/>
            <person name="Yoshinaga Y."/>
            <person name="Zwiers L.-H."/>
            <person name="Turgeon B."/>
            <person name="Goodwin S."/>
            <person name="Spatafora J."/>
            <person name="Crous P."/>
            <person name="Grigoriev I."/>
        </authorList>
    </citation>
    <scope>NUCLEOTIDE SEQUENCE</scope>
    <source>
        <strain evidence="1">ATCC 200398</strain>
    </source>
</reference>
<name>A0ACB6QSP9_9PLEO</name>
<evidence type="ECO:0000313" key="2">
    <source>
        <dbReference type="Proteomes" id="UP000799755"/>
    </source>
</evidence>
<accession>A0ACB6QSP9</accession>
<feature type="non-terminal residue" evidence="1">
    <location>
        <position position="377"/>
    </location>
</feature>
<proteinExistence type="predicted"/>
<dbReference type="Proteomes" id="UP000799755">
    <property type="component" value="Unassembled WGS sequence"/>
</dbReference>
<dbReference type="EMBL" id="MU003513">
    <property type="protein sequence ID" value="KAF2469130.1"/>
    <property type="molecule type" value="Genomic_DNA"/>
</dbReference>
<organism evidence="1 2">
    <name type="scientific">Lindgomyces ingoldianus</name>
    <dbReference type="NCBI Taxonomy" id="673940"/>
    <lineage>
        <taxon>Eukaryota</taxon>
        <taxon>Fungi</taxon>
        <taxon>Dikarya</taxon>
        <taxon>Ascomycota</taxon>
        <taxon>Pezizomycotina</taxon>
        <taxon>Dothideomycetes</taxon>
        <taxon>Pleosporomycetidae</taxon>
        <taxon>Pleosporales</taxon>
        <taxon>Lindgomycetaceae</taxon>
        <taxon>Lindgomyces</taxon>
    </lineage>
</organism>
<keyword evidence="2" id="KW-1185">Reference proteome</keyword>
<gene>
    <name evidence="1" type="ORF">BDR25DRAFT_264321</name>
</gene>
<evidence type="ECO:0000313" key="1">
    <source>
        <dbReference type="EMBL" id="KAF2469130.1"/>
    </source>
</evidence>
<protein>
    <submittedName>
        <fullName evidence="1">CBD9-like protein</fullName>
    </submittedName>
</protein>
<sequence>MLALPTLLATLAAFASWTTAVSHSILEIDRREPINSTTSAWVYGAKHGNITFAVTAVTSSGDLYFHLEAPADNNYVAIGTGEEMDDSLMWIVYRSSDGKGVTLSPRTVDGNVEPSYDDKTGCQLNTNDGITNGITSLDSKDIYAVNGYCKGINGKSYRKRESDGGGGGKGKISFSSTNQPFIFALGPDDRDLRSSSMSAGIRRHILYGTFSMDLSKASVQDSDDVFQTQLSSVGGWTNHNAQTLENPKNDRDWSAPIHTVVMCGTFVILFPIGVIFLRLLEKVRWHAWIQGFGMVLAVLGVGVGIKLGLEYNHSKNVNSAHQILGLFVVVFTIAQFTLGFIHHRIYKKHSRPTIMGKIHLYMGPFILLAGAINGFLG</sequence>
<comment type="caution">
    <text evidence="1">The sequence shown here is derived from an EMBL/GenBank/DDBJ whole genome shotgun (WGS) entry which is preliminary data.</text>
</comment>